<dbReference type="PROSITE" id="PS00108">
    <property type="entry name" value="PROTEIN_KINASE_ST"/>
    <property type="match status" value="1"/>
</dbReference>
<dbReference type="PANTHER" id="PTHR11909">
    <property type="entry name" value="CASEIN KINASE-RELATED"/>
    <property type="match status" value="1"/>
</dbReference>
<feature type="compositionally biased region" description="Low complexity" evidence="6">
    <location>
        <begin position="153"/>
        <end position="166"/>
    </location>
</feature>
<dbReference type="InterPro" id="IPR034095">
    <property type="entry name" value="NDUF3"/>
</dbReference>
<keyword evidence="9" id="KW-1185">Reference proteome</keyword>
<feature type="region of interest" description="Disordered" evidence="6">
    <location>
        <begin position="152"/>
        <end position="186"/>
    </location>
</feature>
<dbReference type="InterPro" id="IPR000719">
    <property type="entry name" value="Prot_kinase_dom"/>
</dbReference>
<dbReference type="GO" id="GO:0005524">
    <property type="term" value="F:ATP binding"/>
    <property type="evidence" value="ECO:0007669"/>
    <property type="project" value="InterPro"/>
</dbReference>
<comment type="subcellular location">
    <subcellularLocation>
        <location evidence="1">Mitochondrion</location>
    </subcellularLocation>
</comment>
<dbReference type="InterPro" id="IPR008271">
    <property type="entry name" value="Ser/Thr_kinase_AS"/>
</dbReference>
<feature type="domain" description="Protein kinase" evidence="7">
    <location>
        <begin position="311"/>
        <end position="640"/>
    </location>
</feature>
<dbReference type="SUPFAM" id="SSF53335">
    <property type="entry name" value="S-adenosyl-L-methionine-dependent methyltransferases"/>
    <property type="match status" value="1"/>
</dbReference>
<dbReference type="RefSeq" id="XP_015405329.1">
    <property type="nucleotide sequence ID" value="XM_015552871.1"/>
</dbReference>
<dbReference type="AlphaFoldDB" id="A0A0L1IXX3"/>
<dbReference type="InterPro" id="IPR007523">
    <property type="entry name" value="NDUFAF3/AAMDC"/>
</dbReference>
<dbReference type="InterPro" id="IPR011009">
    <property type="entry name" value="Kinase-like_dom_sf"/>
</dbReference>
<dbReference type="STRING" id="1509407.A0A0L1IXX3"/>
<evidence type="ECO:0000256" key="4">
    <source>
        <dbReference type="ARBA" id="ARBA00023128"/>
    </source>
</evidence>
<dbReference type="PROSITE" id="PS50011">
    <property type="entry name" value="PROTEIN_KINASE_DOM"/>
    <property type="match status" value="1"/>
</dbReference>
<name>A0A0L1IXX3_ASPN3</name>
<feature type="compositionally biased region" description="Basic residues" evidence="6">
    <location>
        <begin position="16"/>
        <end position="28"/>
    </location>
</feature>
<feature type="region of interest" description="Disordered" evidence="6">
    <location>
        <begin position="1"/>
        <end position="33"/>
    </location>
</feature>
<evidence type="ECO:0000256" key="6">
    <source>
        <dbReference type="SAM" id="MobiDB-lite"/>
    </source>
</evidence>
<dbReference type="GeneID" id="26809419"/>
<evidence type="ECO:0000256" key="2">
    <source>
        <dbReference type="ARBA" id="ARBA00012513"/>
    </source>
</evidence>
<dbReference type="OrthoDB" id="5800476at2759"/>
<accession>A0A0L1IXX3</accession>
<reference evidence="8 9" key="1">
    <citation type="submission" date="2014-06" db="EMBL/GenBank/DDBJ databases">
        <title>The Genome of the Aflatoxigenic Filamentous Fungus Aspergillus nomius.</title>
        <authorList>
            <person name="Moore M.G."/>
            <person name="Shannon B.M."/>
            <person name="Brian M.M."/>
        </authorList>
    </citation>
    <scope>NUCLEOTIDE SEQUENCE [LARGE SCALE GENOMIC DNA]</scope>
    <source>
        <strain evidence="8 9">NRRL 13137</strain>
    </source>
</reference>
<proteinExistence type="inferred from homology"/>
<comment type="similarity">
    <text evidence="5">Belongs to the NDUFAF3 family.</text>
</comment>
<evidence type="ECO:0000256" key="3">
    <source>
        <dbReference type="ARBA" id="ARBA00021776"/>
    </source>
</evidence>
<dbReference type="CDD" id="cd05125">
    <property type="entry name" value="Mth938_2P1-like"/>
    <property type="match status" value="1"/>
</dbReference>
<dbReference type="SUPFAM" id="SSF56112">
    <property type="entry name" value="Protein kinase-like (PK-like)"/>
    <property type="match status" value="1"/>
</dbReference>
<comment type="caution">
    <text evidence="8">The sequence shown here is derived from an EMBL/GenBank/DDBJ whole genome shotgun (WGS) entry which is preliminary data.</text>
</comment>
<keyword evidence="4" id="KW-0496">Mitochondrion</keyword>
<sequence length="868" mass="96768">MDQETTPPSKPPTIKKPTRHEKGSKRPSPKTLNPLQIGIQDFVRNNIAPETLSQYGLSPETLQSNLPKRFTVYEPMLLLPVNAFSSPPAWSALYQSLTAPQQQALYASLVKAFSRMGVTHIAINAPIAPTDTQGHENRMRSPAGLVPLYGDFGPPATTGATSTTSPLGEEGQPSDEDLERASGVQEDGGLSESMLDLVGSLKDTDRVVLFHGDNRFAADILREIRDVMEGRGEWNCIRHVNLGLLPTSVDAWGNACRMVDAELGGWVHVHENVDVREIEQKKGLIAVEFGRLRAEALGMRDVAAPAECRHVEQVKTYAPGVMHCVYDMKLLACTGGGEGSVYIDLTALQARDHKTGKELAIKLYHEPAGYRSYHREVSGYRYLAGLVGVPKFYWAGHDQRYHATAIELLGPSLAHLWRDCGRRFSLKTVLLLADQLICRFQELHSRNCVHRDIKPENLLIGVGKKANMVYVADLGLVKRYSTMSDHQILKRERHDRRECERNPEVGIGLQGTEVYAAWRAHYAKQQSPRDDMESLGYVLVRLLKGHLPWERLWTPTGTDWERQIAVAEMKRNIRVEKLCKDLPPAFNLYFLHIFLKATPDYAYLRDNFRDPYNYVLTRLANTIQSPDINHIHIITMHPPSPQLLRALRTSIWAPNVTSRLCTNVRSVSPISRITPYVQTYRNNSNNARPVRMVPRAHTAKPASHDRGPQSTEDTQTDFAALNVLGNIPAPTTAIDACLDNGFHLDNGLKLTNGDGLLLVGGEAFSWRPWTTVDGGKNAMVNKKGQFEVDEQAWGLLGLVWPRPDLLIIGMGASVFPLSPETRRQINSLGVRVEVLDTRNAAAQFNLLATERGVSEIAAAMIPIGWKGR</sequence>
<dbReference type="Gene3D" id="3.40.50.150">
    <property type="entry name" value="Vaccinia Virus protein VP39"/>
    <property type="match status" value="1"/>
</dbReference>
<dbReference type="InterPro" id="IPR029063">
    <property type="entry name" value="SAM-dependent_MTases_sf"/>
</dbReference>
<evidence type="ECO:0000313" key="9">
    <source>
        <dbReference type="Proteomes" id="UP000037505"/>
    </source>
</evidence>
<dbReference type="Proteomes" id="UP000037505">
    <property type="component" value="Unassembled WGS sequence"/>
</dbReference>
<dbReference type="Pfam" id="PF00069">
    <property type="entry name" value="Pkinase"/>
    <property type="match status" value="1"/>
</dbReference>
<evidence type="ECO:0000313" key="8">
    <source>
        <dbReference type="EMBL" id="KNG84406.1"/>
    </source>
</evidence>
<dbReference type="InterPro" id="IPR036748">
    <property type="entry name" value="MTH938-like_sf"/>
</dbReference>
<dbReference type="EC" id="2.7.11.1" evidence="2"/>
<dbReference type="Gene3D" id="1.10.510.10">
    <property type="entry name" value="Transferase(Phosphotransferase) domain 1"/>
    <property type="match status" value="1"/>
</dbReference>
<organism evidence="8 9">
    <name type="scientific">Aspergillus nomiae NRRL (strain ATCC 15546 / NRRL 13137 / CBS 260.88 / M93)</name>
    <dbReference type="NCBI Taxonomy" id="1509407"/>
    <lineage>
        <taxon>Eukaryota</taxon>
        <taxon>Fungi</taxon>
        <taxon>Dikarya</taxon>
        <taxon>Ascomycota</taxon>
        <taxon>Pezizomycotina</taxon>
        <taxon>Eurotiomycetes</taxon>
        <taxon>Eurotiomycetidae</taxon>
        <taxon>Eurotiales</taxon>
        <taxon>Aspergillaceae</taxon>
        <taxon>Aspergillus</taxon>
        <taxon>Aspergillus subgen. Circumdati</taxon>
    </lineage>
</organism>
<dbReference type="GO" id="GO:0032981">
    <property type="term" value="P:mitochondrial respiratory chain complex I assembly"/>
    <property type="evidence" value="ECO:0007669"/>
    <property type="project" value="InterPro"/>
</dbReference>
<dbReference type="Pfam" id="PF04430">
    <property type="entry name" value="DUF498"/>
    <property type="match status" value="1"/>
</dbReference>
<dbReference type="InterPro" id="IPR050235">
    <property type="entry name" value="CK1_Ser-Thr_kinase"/>
</dbReference>
<evidence type="ECO:0000256" key="5">
    <source>
        <dbReference type="ARBA" id="ARBA00049984"/>
    </source>
</evidence>
<dbReference type="SMART" id="SM00220">
    <property type="entry name" value="S_TKc"/>
    <property type="match status" value="1"/>
</dbReference>
<evidence type="ECO:0000256" key="1">
    <source>
        <dbReference type="ARBA" id="ARBA00004173"/>
    </source>
</evidence>
<dbReference type="SUPFAM" id="SSF64076">
    <property type="entry name" value="MTH938-like"/>
    <property type="match status" value="1"/>
</dbReference>
<evidence type="ECO:0000259" key="7">
    <source>
        <dbReference type="PROSITE" id="PS50011"/>
    </source>
</evidence>
<protein>
    <recommendedName>
        <fullName evidence="3">NADH dehydrogenase [ubiquinone] 1 alpha subcomplex assembly factor 3</fullName>
        <ecNumber evidence="2">2.7.11.1</ecNumber>
    </recommendedName>
</protein>
<dbReference type="FunFam" id="3.40.1230.10:FF:000005">
    <property type="entry name" value="NADH dehydrogenase [ubiquinone]alpha subcomplex assembly factor"/>
    <property type="match status" value="1"/>
</dbReference>
<dbReference type="GO" id="GO:0005739">
    <property type="term" value="C:mitochondrion"/>
    <property type="evidence" value="ECO:0007669"/>
    <property type="project" value="UniProtKB-SubCell"/>
</dbReference>
<dbReference type="Gene3D" id="3.40.1230.10">
    <property type="entry name" value="MTH938-like"/>
    <property type="match status" value="1"/>
</dbReference>
<dbReference type="EMBL" id="JNOM01000209">
    <property type="protein sequence ID" value="KNG84406.1"/>
    <property type="molecule type" value="Genomic_DNA"/>
</dbReference>
<dbReference type="GO" id="GO:0004674">
    <property type="term" value="F:protein serine/threonine kinase activity"/>
    <property type="evidence" value="ECO:0007669"/>
    <property type="project" value="UniProtKB-EC"/>
</dbReference>
<gene>
    <name evidence="8" type="ORF">ANOM_007615</name>
</gene>